<organism evidence="2 3">
    <name type="scientific">Pegethrix bostrychoides GSE-TBD4-15B</name>
    <dbReference type="NCBI Taxonomy" id="2839662"/>
    <lineage>
        <taxon>Bacteria</taxon>
        <taxon>Bacillati</taxon>
        <taxon>Cyanobacteriota</taxon>
        <taxon>Cyanophyceae</taxon>
        <taxon>Oculatellales</taxon>
        <taxon>Oculatellaceae</taxon>
        <taxon>Pegethrix</taxon>
    </lineage>
</organism>
<gene>
    <name evidence="2" type="ORF">KME07_08490</name>
</gene>
<comment type="caution">
    <text evidence="2">The sequence shown here is derived from an EMBL/GenBank/DDBJ whole genome shotgun (WGS) entry which is preliminary data.</text>
</comment>
<evidence type="ECO:0000259" key="1">
    <source>
        <dbReference type="Pfam" id="PF12770"/>
    </source>
</evidence>
<dbReference type="EMBL" id="JAHHHV010000044">
    <property type="protein sequence ID" value="MBW4465465.1"/>
    <property type="molecule type" value="Genomic_DNA"/>
</dbReference>
<sequence>MHNTESVEVKVFRPDGAEDYSGAVPFQYGTEFNLASLTDSSAIRQAGERLFKALLKDEKTFLKAYQTAGDAGKPLRVVLEINEALSEEFAKPWEFICVPNCPPNPVIWLATASGLSFSRRLYNPDLSQLKKIKLGEPLKVVLMVSRPTSEVGWFNSEQVESDLQAFAKQKQIDLIRASSKNLRDTLRDHKPQVFHFMGHGRLQDGAGQLAFMIESGPNFGRPDWKTAEEVVGLFPNDALPQVVILQACEGAKQSESDAFASLASKLLLQGIPIVVAMQYEIPAGIANQFVCRLYEEIVVRRNPVDAAVQEARNAIAQGHQKPDFATPVVYMNVADSQLFSETMTGNSVAEPIDLNHALPPGSPDRLNVIAAIASSSKFRDVGTRRAFFSNSALAEYADSFDLSGSSEEFAERILPALLGIGKLDVFLSWLLSTDKFLPQSKQVFLKSLLGTK</sequence>
<dbReference type="Proteomes" id="UP000707356">
    <property type="component" value="Unassembled WGS sequence"/>
</dbReference>
<accession>A0A951U4B7</accession>
<feature type="domain" description="CHAT" evidence="1">
    <location>
        <begin position="126"/>
        <end position="321"/>
    </location>
</feature>
<protein>
    <submittedName>
        <fullName evidence="2">CHAT domain-containing protein</fullName>
    </submittedName>
</protein>
<evidence type="ECO:0000313" key="2">
    <source>
        <dbReference type="EMBL" id="MBW4465465.1"/>
    </source>
</evidence>
<reference evidence="2" key="1">
    <citation type="submission" date="2021-05" db="EMBL/GenBank/DDBJ databases">
        <authorList>
            <person name="Pietrasiak N."/>
            <person name="Ward R."/>
            <person name="Stajich J.E."/>
            <person name="Kurbessoian T."/>
        </authorList>
    </citation>
    <scope>NUCLEOTIDE SEQUENCE</scope>
    <source>
        <strain evidence="2">GSE-TBD4-15B</strain>
    </source>
</reference>
<dbReference type="InterPro" id="IPR024983">
    <property type="entry name" value="CHAT_dom"/>
</dbReference>
<proteinExistence type="predicted"/>
<dbReference type="AlphaFoldDB" id="A0A951U4B7"/>
<evidence type="ECO:0000313" key="3">
    <source>
        <dbReference type="Proteomes" id="UP000707356"/>
    </source>
</evidence>
<name>A0A951U4B7_9CYAN</name>
<dbReference type="Pfam" id="PF12770">
    <property type="entry name" value="CHAT"/>
    <property type="match status" value="1"/>
</dbReference>
<reference evidence="2" key="2">
    <citation type="journal article" date="2022" name="Microbiol. Resour. Announc.">
        <title>Metagenome Sequencing to Explore Phylogenomics of Terrestrial Cyanobacteria.</title>
        <authorList>
            <person name="Ward R.D."/>
            <person name="Stajich J.E."/>
            <person name="Johansen J.R."/>
            <person name="Huntemann M."/>
            <person name="Clum A."/>
            <person name="Foster B."/>
            <person name="Foster B."/>
            <person name="Roux S."/>
            <person name="Palaniappan K."/>
            <person name="Varghese N."/>
            <person name="Mukherjee S."/>
            <person name="Reddy T.B.K."/>
            <person name="Daum C."/>
            <person name="Copeland A."/>
            <person name="Chen I.A."/>
            <person name="Ivanova N.N."/>
            <person name="Kyrpides N.C."/>
            <person name="Shapiro N."/>
            <person name="Eloe-Fadrosh E.A."/>
            <person name="Pietrasiak N."/>
        </authorList>
    </citation>
    <scope>NUCLEOTIDE SEQUENCE</scope>
    <source>
        <strain evidence="2">GSE-TBD4-15B</strain>
    </source>
</reference>